<organism evidence="4 5">
    <name type="scientific">Amycolatopsis suaedae</name>
    <dbReference type="NCBI Taxonomy" id="2510978"/>
    <lineage>
        <taxon>Bacteria</taxon>
        <taxon>Bacillati</taxon>
        <taxon>Actinomycetota</taxon>
        <taxon>Actinomycetes</taxon>
        <taxon>Pseudonocardiales</taxon>
        <taxon>Pseudonocardiaceae</taxon>
        <taxon>Amycolatopsis</taxon>
    </lineage>
</organism>
<reference evidence="4 5" key="1">
    <citation type="submission" date="2019-02" db="EMBL/GenBank/DDBJ databases">
        <title>Draft genome sequence of Amycolatopsis sp. 8-3EHSu isolated from roots of Suaeda maritima.</title>
        <authorList>
            <person name="Duangmal K."/>
            <person name="Chantavorakit T."/>
        </authorList>
    </citation>
    <scope>NUCLEOTIDE SEQUENCE [LARGE SCALE GENOMIC DNA]</scope>
    <source>
        <strain evidence="4 5">8-3EHSu</strain>
    </source>
</reference>
<dbReference type="SUPFAM" id="SSF140459">
    <property type="entry name" value="PE/PPE dimer-like"/>
    <property type="match status" value="1"/>
</dbReference>
<dbReference type="Pfam" id="PF00823">
    <property type="entry name" value="PPE"/>
    <property type="match status" value="1"/>
</dbReference>
<evidence type="ECO:0000313" key="4">
    <source>
        <dbReference type="EMBL" id="RZQ62068.1"/>
    </source>
</evidence>
<name>A0A4Q7J5E5_9PSEU</name>
<keyword evidence="5" id="KW-1185">Reference proteome</keyword>
<sequence>MMGNGALSASQIYEQITGGPGPARLHSAGEGAAQLRQLLSEAAGRVNALHGRIGAGWQGAASEAAASAATPLADAAAKDADLLTVADQAIVAQGDAFGTVRGTVVPVPPNPPAFDADDFTAMVNSGTNSHQAKMVTWLAQSQANVDAFNAYHQASTANGQTMPSSYAPLVDPGAPIAMADQGPAKGFDGGERPGGGGVITPPGGPGARQQHGPGPQQSGPQPAPSPGPAPTPGPGAEKPDDSTRSAGATPPKTPPAFGDQPGRPPALGSPPPVTSTGPGTGGGLLPGYRGGFTGGPGTTGGPGGVAGRAGGPVAGPGGRLTGGGELGAAGRTGPAGAAGASGRPGAMPMGGAPMAGRGEKEEDKEHQRAPYVKGEDPEELFGGDIVKPVPATIGESKPQDR</sequence>
<dbReference type="OrthoDB" id="3638297at2"/>
<evidence type="ECO:0000256" key="1">
    <source>
        <dbReference type="ARBA" id="ARBA00010652"/>
    </source>
</evidence>
<gene>
    <name evidence="4" type="ORF">EWH70_21000</name>
</gene>
<feature type="compositionally biased region" description="Gly residues" evidence="2">
    <location>
        <begin position="278"/>
        <end position="327"/>
    </location>
</feature>
<dbReference type="AlphaFoldDB" id="A0A4Q7J5E5"/>
<dbReference type="InterPro" id="IPR000030">
    <property type="entry name" value="PPE_dom"/>
</dbReference>
<dbReference type="Proteomes" id="UP000292003">
    <property type="component" value="Unassembled WGS sequence"/>
</dbReference>
<evidence type="ECO:0000256" key="2">
    <source>
        <dbReference type="SAM" id="MobiDB-lite"/>
    </source>
</evidence>
<dbReference type="Gene3D" id="1.20.1260.20">
    <property type="entry name" value="PPE superfamily"/>
    <property type="match status" value="1"/>
</dbReference>
<feature type="region of interest" description="Disordered" evidence="2">
    <location>
        <begin position="172"/>
        <end position="401"/>
    </location>
</feature>
<dbReference type="EMBL" id="SFCC01000010">
    <property type="protein sequence ID" value="RZQ62068.1"/>
    <property type="molecule type" value="Genomic_DNA"/>
</dbReference>
<comment type="caution">
    <text evidence="4">The sequence shown here is derived from an EMBL/GenBank/DDBJ whole genome shotgun (WGS) entry which is preliminary data.</text>
</comment>
<dbReference type="InterPro" id="IPR038332">
    <property type="entry name" value="PPE_sf"/>
</dbReference>
<protein>
    <recommendedName>
        <fullName evidence="3">PPE domain-containing protein</fullName>
    </recommendedName>
</protein>
<evidence type="ECO:0000313" key="5">
    <source>
        <dbReference type="Proteomes" id="UP000292003"/>
    </source>
</evidence>
<comment type="similarity">
    <text evidence="1">Belongs to the mycobacterial PPE family.</text>
</comment>
<feature type="compositionally biased region" description="Basic and acidic residues" evidence="2">
    <location>
        <begin position="357"/>
        <end position="368"/>
    </location>
</feature>
<feature type="compositionally biased region" description="Pro residues" evidence="2">
    <location>
        <begin position="221"/>
        <end position="233"/>
    </location>
</feature>
<feature type="compositionally biased region" description="Low complexity" evidence="2">
    <location>
        <begin position="328"/>
        <end position="356"/>
    </location>
</feature>
<feature type="domain" description="PPE" evidence="3">
    <location>
        <begin position="15"/>
        <end position="128"/>
    </location>
</feature>
<evidence type="ECO:0000259" key="3">
    <source>
        <dbReference type="Pfam" id="PF00823"/>
    </source>
</evidence>
<accession>A0A4Q7J5E5</accession>
<feature type="compositionally biased region" description="Pro residues" evidence="2">
    <location>
        <begin position="262"/>
        <end position="273"/>
    </location>
</feature>
<proteinExistence type="inferred from homology"/>